<dbReference type="AlphaFoldDB" id="A0A803V8K3"/>
<proteinExistence type="predicted"/>
<reference evidence="1 2" key="1">
    <citation type="journal article" date="2012" name="Nature">
        <title>The genomic landscape of species divergence in Ficedula flycatchers.</title>
        <authorList>
            <person name="Ellegren H."/>
            <person name="Smeds L."/>
            <person name="Burri R."/>
            <person name="Olason P.I."/>
            <person name="Backstrom N."/>
            <person name="Kawakami T."/>
            <person name="Kunstner A."/>
            <person name="Makinen H."/>
            <person name="Nadachowska-Brzyska K."/>
            <person name="Qvarnstrom A."/>
            <person name="Uebbing S."/>
            <person name="Wolf J.B."/>
        </authorList>
    </citation>
    <scope>NUCLEOTIDE SEQUENCE [LARGE SCALE GENOMIC DNA]</scope>
</reference>
<dbReference type="Proteomes" id="UP000016665">
    <property type="component" value="Chromosome 2"/>
</dbReference>
<evidence type="ECO:0000313" key="1">
    <source>
        <dbReference type="Ensembl" id="ENSFALP00000019059.1"/>
    </source>
</evidence>
<organism evidence="1 2">
    <name type="scientific">Ficedula albicollis</name>
    <name type="common">Collared flycatcher</name>
    <name type="synonym">Muscicapa albicollis</name>
    <dbReference type="NCBI Taxonomy" id="59894"/>
    <lineage>
        <taxon>Eukaryota</taxon>
        <taxon>Metazoa</taxon>
        <taxon>Chordata</taxon>
        <taxon>Craniata</taxon>
        <taxon>Vertebrata</taxon>
        <taxon>Euteleostomi</taxon>
        <taxon>Archelosauria</taxon>
        <taxon>Archosauria</taxon>
        <taxon>Dinosauria</taxon>
        <taxon>Saurischia</taxon>
        <taxon>Theropoda</taxon>
        <taxon>Coelurosauria</taxon>
        <taxon>Aves</taxon>
        <taxon>Neognathae</taxon>
        <taxon>Neoaves</taxon>
        <taxon>Telluraves</taxon>
        <taxon>Australaves</taxon>
        <taxon>Passeriformes</taxon>
        <taxon>Muscicapidae</taxon>
        <taxon>Ficedula</taxon>
    </lineage>
</organism>
<keyword evidence="2" id="KW-1185">Reference proteome</keyword>
<name>A0A803V8K3_FICAL</name>
<reference evidence="1" key="2">
    <citation type="submission" date="2025-08" db="UniProtKB">
        <authorList>
            <consortium name="Ensembl"/>
        </authorList>
    </citation>
    <scope>IDENTIFICATION</scope>
</reference>
<protein>
    <submittedName>
        <fullName evidence="1">Uncharacterized protein</fullName>
    </submittedName>
</protein>
<sequence length="81" mass="8967">MACSVWGTDIMQKLGNVARFGTAMLVGFFEHLITFQELKILICARVLVLISLVLFNSRCSGACFVHYCSDALLPIPQMVLT</sequence>
<dbReference type="Ensembl" id="ENSFALT00000037208.1">
    <property type="protein sequence ID" value="ENSFALP00000019059.1"/>
    <property type="gene ID" value="ENSFALG00000024190.1"/>
</dbReference>
<reference evidence="1" key="3">
    <citation type="submission" date="2025-09" db="UniProtKB">
        <authorList>
            <consortium name="Ensembl"/>
        </authorList>
    </citation>
    <scope>IDENTIFICATION</scope>
</reference>
<evidence type="ECO:0000313" key="2">
    <source>
        <dbReference type="Proteomes" id="UP000016665"/>
    </source>
</evidence>
<accession>A0A803V8K3</accession>